<dbReference type="AlphaFoldDB" id="A0A8X6PPM3"/>
<dbReference type="EMBL" id="BMAW01022694">
    <property type="protein sequence ID" value="GFT79105.1"/>
    <property type="molecule type" value="Genomic_DNA"/>
</dbReference>
<accession>A0A8X6PPM3</accession>
<sequence>MVMTEQRTTQVNSVIANSVDNNSPLLLLVIDKYSEL</sequence>
<keyword evidence="2" id="KW-1185">Reference proteome</keyword>
<organism evidence="1 2">
    <name type="scientific">Nephila pilipes</name>
    <name type="common">Giant wood spider</name>
    <name type="synonym">Nephila maculata</name>
    <dbReference type="NCBI Taxonomy" id="299642"/>
    <lineage>
        <taxon>Eukaryota</taxon>
        <taxon>Metazoa</taxon>
        <taxon>Ecdysozoa</taxon>
        <taxon>Arthropoda</taxon>
        <taxon>Chelicerata</taxon>
        <taxon>Arachnida</taxon>
        <taxon>Araneae</taxon>
        <taxon>Araneomorphae</taxon>
        <taxon>Entelegynae</taxon>
        <taxon>Araneoidea</taxon>
        <taxon>Nephilidae</taxon>
        <taxon>Nephila</taxon>
    </lineage>
</organism>
<proteinExistence type="predicted"/>
<evidence type="ECO:0000313" key="1">
    <source>
        <dbReference type="EMBL" id="GFT79105.1"/>
    </source>
</evidence>
<feature type="non-terminal residue" evidence="1">
    <location>
        <position position="36"/>
    </location>
</feature>
<protein>
    <submittedName>
        <fullName evidence="1">Uncharacterized protein</fullName>
    </submittedName>
</protein>
<dbReference type="Proteomes" id="UP000887013">
    <property type="component" value="Unassembled WGS sequence"/>
</dbReference>
<reference evidence="1" key="1">
    <citation type="submission" date="2020-08" db="EMBL/GenBank/DDBJ databases">
        <title>Multicomponent nature underlies the extraordinary mechanical properties of spider dragline silk.</title>
        <authorList>
            <person name="Kono N."/>
            <person name="Nakamura H."/>
            <person name="Mori M."/>
            <person name="Yoshida Y."/>
            <person name="Ohtoshi R."/>
            <person name="Malay A.D."/>
            <person name="Moran D.A.P."/>
            <person name="Tomita M."/>
            <person name="Numata K."/>
            <person name="Arakawa K."/>
        </authorList>
    </citation>
    <scope>NUCLEOTIDE SEQUENCE</scope>
</reference>
<comment type="caution">
    <text evidence="1">The sequence shown here is derived from an EMBL/GenBank/DDBJ whole genome shotgun (WGS) entry which is preliminary data.</text>
</comment>
<name>A0A8X6PPM3_NEPPI</name>
<gene>
    <name evidence="1" type="ORF">NPIL_637381</name>
</gene>
<evidence type="ECO:0000313" key="2">
    <source>
        <dbReference type="Proteomes" id="UP000887013"/>
    </source>
</evidence>